<dbReference type="AlphaFoldDB" id="A0A8K0N3G9"/>
<dbReference type="GO" id="GO:0032981">
    <property type="term" value="P:mitochondrial respiratory chain complex I assembly"/>
    <property type="evidence" value="ECO:0007669"/>
    <property type="project" value="TreeGrafter"/>
</dbReference>
<dbReference type="GO" id="GO:0005524">
    <property type="term" value="F:ATP binding"/>
    <property type="evidence" value="ECO:0007669"/>
    <property type="project" value="UniProtKB-KW"/>
</dbReference>
<dbReference type="GO" id="GO:0016226">
    <property type="term" value="P:iron-sulfur cluster assembly"/>
    <property type="evidence" value="ECO:0007669"/>
    <property type="project" value="InterPro"/>
</dbReference>
<protein>
    <submittedName>
        <fullName evidence="9">Putative iron-sulfur protein NUBPL</fullName>
    </submittedName>
</protein>
<dbReference type="CDD" id="cd02037">
    <property type="entry name" value="Mrp_NBP35"/>
    <property type="match status" value="1"/>
</dbReference>
<evidence type="ECO:0000256" key="6">
    <source>
        <dbReference type="ARBA" id="ARBA00023004"/>
    </source>
</evidence>
<dbReference type="GO" id="GO:0046872">
    <property type="term" value="F:metal ion binding"/>
    <property type="evidence" value="ECO:0007669"/>
    <property type="project" value="UniProtKB-KW"/>
</dbReference>
<dbReference type="PANTHER" id="PTHR42961">
    <property type="entry name" value="IRON-SULFUR PROTEIN NUBPL"/>
    <property type="match status" value="1"/>
</dbReference>
<dbReference type="Pfam" id="PF10273">
    <property type="entry name" value="WGG"/>
    <property type="match status" value="1"/>
</dbReference>
<dbReference type="PANTHER" id="PTHR42961:SF2">
    <property type="entry name" value="IRON-SULFUR PROTEIN NUBPL"/>
    <property type="match status" value="1"/>
</dbReference>
<keyword evidence="4" id="KW-0547">Nucleotide-binding</keyword>
<keyword evidence="6" id="KW-0408">Iron</keyword>
<keyword evidence="3" id="KW-0479">Metal-binding</keyword>
<reference evidence="9" key="1">
    <citation type="journal article" date="2017" name="Gigascience">
        <title>The genome draft of coconut (Cocos nucifera).</title>
        <authorList>
            <person name="Xiao Y."/>
            <person name="Xu P."/>
            <person name="Fan H."/>
            <person name="Baudouin L."/>
            <person name="Xia W."/>
            <person name="Bocs S."/>
            <person name="Xu J."/>
            <person name="Li Q."/>
            <person name="Guo A."/>
            <person name="Zhou L."/>
            <person name="Li J."/>
            <person name="Wu Y."/>
            <person name="Ma Z."/>
            <person name="Armero A."/>
            <person name="Issali A.E."/>
            <person name="Liu N."/>
            <person name="Peng M."/>
            <person name="Yang Y."/>
        </authorList>
    </citation>
    <scope>NUCLEOTIDE SEQUENCE</scope>
    <source>
        <tissue evidence="9">Spear leaf of Hainan Tall coconut</tissue>
    </source>
</reference>
<comment type="similarity">
    <text evidence="8">Belongs to the Mrp/NBP35 ATP-binding proteins family.</text>
</comment>
<dbReference type="EMBL" id="CM017877">
    <property type="protein sequence ID" value="KAG1347454.1"/>
    <property type="molecule type" value="Genomic_DNA"/>
</dbReference>
<comment type="caution">
    <text evidence="9">The sequence shown here is derived from an EMBL/GenBank/DDBJ whole genome shotgun (WGS) entry which is preliminary data.</text>
</comment>
<gene>
    <name evidence="9" type="ORF">COCNU_06G012830</name>
</gene>
<evidence type="ECO:0000256" key="8">
    <source>
        <dbReference type="ARBA" id="ARBA00024036"/>
    </source>
</evidence>
<evidence type="ECO:0000256" key="2">
    <source>
        <dbReference type="ARBA" id="ARBA00022552"/>
    </source>
</evidence>
<dbReference type="Proteomes" id="UP000797356">
    <property type="component" value="Chromosome 6"/>
</dbReference>
<dbReference type="GO" id="GO:0005739">
    <property type="term" value="C:mitochondrion"/>
    <property type="evidence" value="ECO:0007669"/>
    <property type="project" value="TreeGrafter"/>
</dbReference>
<evidence type="ECO:0000256" key="7">
    <source>
        <dbReference type="ARBA" id="ARBA00023014"/>
    </source>
</evidence>
<dbReference type="GO" id="GO:0140663">
    <property type="term" value="F:ATP-dependent FeS chaperone activity"/>
    <property type="evidence" value="ECO:0007669"/>
    <property type="project" value="InterPro"/>
</dbReference>
<keyword evidence="2" id="KW-0698">rRNA processing</keyword>
<dbReference type="InterPro" id="IPR019398">
    <property type="entry name" value="Pre-rRNA_process_TSR2"/>
</dbReference>
<dbReference type="InterPro" id="IPR044304">
    <property type="entry name" value="NUBPL-like"/>
</dbReference>
<name>A0A8K0N3G9_COCNU</name>
<reference evidence="9" key="2">
    <citation type="submission" date="2019-07" db="EMBL/GenBank/DDBJ databases">
        <authorList>
            <person name="Yang Y."/>
            <person name="Bocs S."/>
            <person name="Baudouin L."/>
        </authorList>
    </citation>
    <scope>NUCLEOTIDE SEQUENCE</scope>
    <source>
        <tissue evidence="9">Spear leaf of Hainan Tall coconut</tissue>
    </source>
</reference>
<organism evidence="9 10">
    <name type="scientific">Cocos nucifera</name>
    <name type="common">Coconut palm</name>
    <dbReference type="NCBI Taxonomy" id="13894"/>
    <lineage>
        <taxon>Eukaryota</taxon>
        <taxon>Viridiplantae</taxon>
        <taxon>Streptophyta</taxon>
        <taxon>Embryophyta</taxon>
        <taxon>Tracheophyta</taxon>
        <taxon>Spermatophyta</taxon>
        <taxon>Magnoliopsida</taxon>
        <taxon>Liliopsida</taxon>
        <taxon>Arecaceae</taxon>
        <taxon>Arecoideae</taxon>
        <taxon>Cocoseae</taxon>
        <taxon>Attaleinae</taxon>
        <taxon>Cocos</taxon>
    </lineage>
</organism>
<dbReference type="InterPro" id="IPR019591">
    <property type="entry name" value="Mrp/NBP35_ATP-bd"/>
</dbReference>
<evidence type="ECO:0000313" key="9">
    <source>
        <dbReference type="EMBL" id="KAG1347454.1"/>
    </source>
</evidence>
<dbReference type="GO" id="GO:0051539">
    <property type="term" value="F:4 iron, 4 sulfur cluster binding"/>
    <property type="evidence" value="ECO:0007669"/>
    <property type="project" value="TreeGrafter"/>
</dbReference>
<dbReference type="Pfam" id="PF10609">
    <property type="entry name" value="ParA"/>
    <property type="match status" value="2"/>
</dbReference>
<dbReference type="InterPro" id="IPR033756">
    <property type="entry name" value="YlxH/NBP35"/>
</dbReference>
<proteinExistence type="inferred from homology"/>
<evidence type="ECO:0000256" key="5">
    <source>
        <dbReference type="ARBA" id="ARBA00022840"/>
    </source>
</evidence>
<dbReference type="InterPro" id="IPR027417">
    <property type="entry name" value="P-loop_NTPase"/>
</dbReference>
<evidence type="ECO:0000256" key="4">
    <source>
        <dbReference type="ARBA" id="ARBA00022741"/>
    </source>
</evidence>
<keyword evidence="7" id="KW-0411">Iron-sulfur</keyword>
<dbReference type="Gene3D" id="3.40.50.300">
    <property type="entry name" value="P-loop containing nucleotide triphosphate hydrolases"/>
    <property type="match status" value="1"/>
</dbReference>
<evidence type="ECO:0000256" key="3">
    <source>
        <dbReference type="ARBA" id="ARBA00022723"/>
    </source>
</evidence>
<dbReference type="GO" id="GO:0006364">
    <property type="term" value="P:rRNA processing"/>
    <property type="evidence" value="ECO:0007669"/>
    <property type="project" value="UniProtKB-KW"/>
</dbReference>
<dbReference type="SUPFAM" id="SSF52540">
    <property type="entry name" value="P-loop containing nucleoside triphosphate hydrolases"/>
    <property type="match status" value="1"/>
</dbReference>
<comment type="similarity">
    <text evidence="1">Belongs to the TSR2 family.</text>
</comment>
<keyword evidence="5" id="KW-0067">ATP-binding</keyword>
<keyword evidence="10" id="KW-1185">Reference proteome</keyword>
<evidence type="ECO:0000256" key="1">
    <source>
        <dbReference type="ARBA" id="ARBA00006524"/>
    </source>
</evidence>
<accession>A0A8K0N3G9</accession>
<evidence type="ECO:0000313" key="10">
    <source>
        <dbReference type="Proteomes" id="UP000797356"/>
    </source>
</evidence>
<sequence>MDSSSASGQPGPPFPTLTPESLSLLREGISLVLSQWTALRMAVENEWGGRDSHRKSEELISAILSWFAQSKPPLYIDDLENIVDENMVLSFNTEIEDGSIEEVAEQLMIMHEDCLKGNYESIEKLRKLGPGTSAVSQSRQVIDDNDNESSDEEIVDMMVDEPKPNKMAVDEPKPKQMTDEEGWSVVVPRRNRVNLAVALAKTCQLEVGLLDADIYGPSIPTMMNLRGKPEVSEGLKMVPIENYGVRCMSIGFLVDKDAPIVWREGSQSLTFNLIQFQVMSALEKLTRGVAWGSVDILVVDMPPGTGDAQLSISQRLKLSGALIVSTPQDIALIDARRGANMFRKVEVPATCYDISLKYFSQRVFLISILDYRSKRSEVWAMNIAHEQILGLIENMSYFKCPHCSEKSYIFGHGGAQKTAEELDMKLLGEIPLELDIRSSSDEGYPIVTSAPNSSAAKAYTDVAEKVAHRLVEFAEERRQGPQIML</sequence>
<dbReference type="OrthoDB" id="1741334at2759"/>